<evidence type="ECO:0000313" key="2">
    <source>
        <dbReference type="EMBL" id="KAG7388978.1"/>
    </source>
</evidence>
<dbReference type="EMBL" id="JAGDFM010000051">
    <property type="protein sequence ID" value="KAG7388978.1"/>
    <property type="molecule type" value="Genomic_DNA"/>
</dbReference>
<keyword evidence="1" id="KW-0732">Signal</keyword>
<sequence length="134" mass="14814">MRMAQVAQGVLVIMLVLLANSNGFASASTDEVATADTTRNLLTFEDVDPNKQKKHRESIEISPNDEERGVAATVGGAAAGNNVVMPNTQQDGRTVTVTKYHNNGVLQRFKRWWKQRFGSEVQASSTPRLRQRTQ</sequence>
<evidence type="ECO:0000313" key="3">
    <source>
        <dbReference type="Proteomes" id="UP000694044"/>
    </source>
</evidence>
<keyword evidence="3" id="KW-1185">Reference proteome</keyword>
<evidence type="ECO:0008006" key="4">
    <source>
        <dbReference type="Google" id="ProtNLM"/>
    </source>
</evidence>
<comment type="caution">
    <text evidence="2">The sequence shown here is derived from an EMBL/GenBank/DDBJ whole genome shotgun (WGS) entry which is preliminary data.</text>
</comment>
<feature type="signal peptide" evidence="1">
    <location>
        <begin position="1"/>
        <end position="27"/>
    </location>
</feature>
<organism evidence="2 3">
    <name type="scientific">Phytophthora pseudosyringae</name>
    <dbReference type="NCBI Taxonomy" id="221518"/>
    <lineage>
        <taxon>Eukaryota</taxon>
        <taxon>Sar</taxon>
        <taxon>Stramenopiles</taxon>
        <taxon>Oomycota</taxon>
        <taxon>Peronosporomycetes</taxon>
        <taxon>Peronosporales</taxon>
        <taxon>Peronosporaceae</taxon>
        <taxon>Phytophthora</taxon>
    </lineage>
</organism>
<dbReference type="Proteomes" id="UP000694044">
    <property type="component" value="Unassembled WGS sequence"/>
</dbReference>
<proteinExistence type="predicted"/>
<name>A0A8T1W8D5_9STRA</name>
<gene>
    <name evidence="2" type="ORF">PHYPSEUDO_011441</name>
</gene>
<reference evidence="2" key="1">
    <citation type="submission" date="2021-02" db="EMBL/GenBank/DDBJ databases">
        <authorList>
            <person name="Palmer J.M."/>
        </authorList>
    </citation>
    <scope>NUCLEOTIDE SEQUENCE</scope>
    <source>
        <strain evidence="2">SCRP734</strain>
    </source>
</reference>
<accession>A0A8T1W8D5</accession>
<protein>
    <recommendedName>
        <fullName evidence="4">RxLR effector protein</fullName>
    </recommendedName>
</protein>
<dbReference type="OrthoDB" id="129808at2759"/>
<feature type="chain" id="PRO_5035950267" description="RxLR effector protein" evidence="1">
    <location>
        <begin position="28"/>
        <end position="134"/>
    </location>
</feature>
<evidence type="ECO:0000256" key="1">
    <source>
        <dbReference type="SAM" id="SignalP"/>
    </source>
</evidence>
<dbReference type="AlphaFoldDB" id="A0A8T1W8D5"/>